<organism evidence="1 2">
    <name type="scientific">Fusarium mangiferae</name>
    <name type="common">Mango malformation disease fungus</name>
    <dbReference type="NCBI Taxonomy" id="192010"/>
    <lineage>
        <taxon>Eukaryota</taxon>
        <taxon>Fungi</taxon>
        <taxon>Dikarya</taxon>
        <taxon>Ascomycota</taxon>
        <taxon>Pezizomycotina</taxon>
        <taxon>Sordariomycetes</taxon>
        <taxon>Hypocreomycetidae</taxon>
        <taxon>Hypocreales</taxon>
        <taxon>Nectriaceae</taxon>
        <taxon>Fusarium</taxon>
        <taxon>Fusarium fujikuroi species complex</taxon>
    </lineage>
</organism>
<dbReference type="AlphaFoldDB" id="A0A1L7TGP0"/>
<proteinExistence type="predicted"/>
<dbReference type="EMBL" id="FCQH01000006">
    <property type="protein sequence ID" value="CVK94431.1"/>
    <property type="molecule type" value="Genomic_DNA"/>
</dbReference>
<evidence type="ECO:0000313" key="1">
    <source>
        <dbReference type="EMBL" id="CVK94431.1"/>
    </source>
</evidence>
<name>A0A1L7TGP0_FUSMA</name>
<gene>
    <name evidence="1" type="ORF">FMAN_03539</name>
</gene>
<accession>A0A1L7TGP0</accession>
<evidence type="ECO:0000313" key="2">
    <source>
        <dbReference type="Proteomes" id="UP000184255"/>
    </source>
</evidence>
<dbReference type="VEuPathDB" id="FungiDB:FMAN_03539"/>
<reference evidence="2" key="1">
    <citation type="journal article" date="2016" name="Genome Biol. Evol.">
        <title>Comparative 'omics' of the Fusarium fujikuroi species complex highlights differences in genetic potential and metabolite synthesis.</title>
        <authorList>
            <person name="Niehaus E.-M."/>
            <person name="Muensterkoetter M."/>
            <person name="Proctor R.H."/>
            <person name="Brown D.W."/>
            <person name="Sharon A."/>
            <person name="Idan Y."/>
            <person name="Oren-Young L."/>
            <person name="Sieber C.M."/>
            <person name="Novak O."/>
            <person name="Pencik A."/>
            <person name="Tarkowska D."/>
            <person name="Hromadova K."/>
            <person name="Freeman S."/>
            <person name="Maymon M."/>
            <person name="Elazar M."/>
            <person name="Youssef S.A."/>
            <person name="El-Shabrawy E.S.M."/>
            <person name="Shalaby A.B.A."/>
            <person name="Houterman P."/>
            <person name="Brock N.L."/>
            <person name="Burkhardt I."/>
            <person name="Tsavkelova E.A."/>
            <person name="Dickschat J.S."/>
            <person name="Galuszka P."/>
            <person name="Gueldener U."/>
            <person name="Tudzynski B."/>
        </authorList>
    </citation>
    <scope>NUCLEOTIDE SEQUENCE [LARGE SCALE GENOMIC DNA]</scope>
    <source>
        <strain evidence="2">MRC7560</strain>
    </source>
</reference>
<comment type="caution">
    <text evidence="1">The sequence shown here is derived from an EMBL/GenBank/DDBJ whole genome shotgun (WGS) entry which is preliminary data.</text>
</comment>
<protein>
    <submittedName>
        <fullName evidence="1">Uncharacterized protein</fullName>
    </submittedName>
</protein>
<dbReference type="GeneID" id="65082810"/>
<dbReference type="Proteomes" id="UP000184255">
    <property type="component" value="Unassembled WGS sequence"/>
</dbReference>
<keyword evidence="2" id="KW-1185">Reference proteome</keyword>
<sequence length="360" mass="42041">MSSDIFNRLPPEIHINIVKYLKTQEGNTQLHLMQALVNLALNQDFGSFSSYKSLRDVRSFTSASPTARRYFHANQCASFVRPYIQNISKIFHDESLVPLAVILLQARKIRARTRDLTSSQIEQSIRPCLDAFTRFENSEPEEEWKEDLGCIKALTNMNREFDHIVNQYPLEGRSYRSNFINHFLRYDLYCQLGCHGEEKLFAENEHIKELESHLYKLIIPKPQTGSWEALNMIWLMKKILGSIMESVDSQVQYVGDGRKEINQVDDIIRQGGPSDFVTQRLRECRFRSRLEYDTKIFLDHACLQGYHFIMYFRQPTRDARNALIDIFFKITVEKLQKKAGMSGSTRCARRLESLYRSLAS</sequence>
<dbReference type="RefSeq" id="XP_041682840.1">
    <property type="nucleotide sequence ID" value="XM_041832369.1"/>
</dbReference>